<dbReference type="AlphaFoldDB" id="A0A157Z696"/>
<organism evidence="6 7">
    <name type="scientific">Caballeronia hypogeia</name>
    <dbReference type="NCBI Taxonomy" id="1777140"/>
    <lineage>
        <taxon>Bacteria</taxon>
        <taxon>Pseudomonadati</taxon>
        <taxon>Pseudomonadota</taxon>
        <taxon>Betaproteobacteria</taxon>
        <taxon>Burkholderiales</taxon>
        <taxon>Burkholderiaceae</taxon>
        <taxon>Caballeronia</taxon>
    </lineage>
</organism>
<dbReference type="Proteomes" id="UP000054851">
    <property type="component" value="Unassembled WGS sequence"/>
</dbReference>
<dbReference type="InterPro" id="IPR008622">
    <property type="entry name" value="FliT"/>
</dbReference>
<keyword evidence="7" id="KW-1185">Reference proteome</keyword>
<evidence type="ECO:0000313" key="6">
    <source>
        <dbReference type="EMBL" id="SAK41096.1"/>
    </source>
</evidence>
<evidence type="ECO:0000256" key="3">
    <source>
        <dbReference type="ARBA" id="ARBA00022795"/>
    </source>
</evidence>
<comment type="caution">
    <text evidence="6">The sequence shown here is derived from an EMBL/GenBank/DDBJ whole genome shotgun (WGS) entry which is preliminary data.</text>
</comment>
<keyword evidence="6" id="KW-0282">Flagellum</keyword>
<gene>
    <name evidence="6" type="ORF">AWB79_00379</name>
</gene>
<sequence>MEQRELIQNAWALTEAIEEAAGKDDWARAAELTEARAPLVMALQAEQPADALAMIRKIQASMDAVATRAKDAQAALAAVYRRSMDGAKAVSRYHQAARF</sequence>
<evidence type="ECO:0000256" key="1">
    <source>
        <dbReference type="ARBA" id="ARBA00004514"/>
    </source>
</evidence>
<keyword evidence="6" id="KW-0966">Cell projection</keyword>
<dbReference type="STRING" id="1777140.AWB79_00379"/>
<evidence type="ECO:0000313" key="7">
    <source>
        <dbReference type="Proteomes" id="UP000054851"/>
    </source>
</evidence>
<dbReference type="Pfam" id="PF05400">
    <property type="entry name" value="FliT"/>
    <property type="match status" value="1"/>
</dbReference>
<accession>A0A157Z696</accession>
<keyword evidence="6" id="KW-0969">Cilium</keyword>
<proteinExistence type="predicted"/>
<keyword evidence="2" id="KW-0963">Cytoplasm</keyword>
<evidence type="ECO:0000256" key="4">
    <source>
        <dbReference type="ARBA" id="ARBA00023186"/>
    </source>
</evidence>
<name>A0A157Z696_9BURK</name>
<dbReference type="OrthoDB" id="9009188at2"/>
<protein>
    <recommendedName>
        <fullName evidence="5">Flagellar protein FliT</fullName>
    </recommendedName>
</protein>
<keyword evidence="3" id="KW-1005">Bacterial flagellum biogenesis</keyword>
<dbReference type="EMBL" id="FCOA02000001">
    <property type="protein sequence ID" value="SAK41096.1"/>
    <property type="molecule type" value="Genomic_DNA"/>
</dbReference>
<evidence type="ECO:0000256" key="2">
    <source>
        <dbReference type="ARBA" id="ARBA00022490"/>
    </source>
</evidence>
<evidence type="ECO:0000256" key="5">
    <source>
        <dbReference type="ARBA" id="ARBA00093797"/>
    </source>
</evidence>
<comment type="subcellular location">
    <subcellularLocation>
        <location evidence="1">Cytoplasm</location>
        <location evidence="1">Cytosol</location>
    </subcellularLocation>
</comment>
<dbReference type="RefSeq" id="WP_061165660.1">
    <property type="nucleotide sequence ID" value="NZ_FCOA02000001.1"/>
</dbReference>
<reference evidence="6" key="1">
    <citation type="submission" date="2016-01" db="EMBL/GenBank/DDBJ databases">
        <authorList>
            <person name="Peeters C."/>
        </authorList>
    </citation>
    <scope>NUCLEOTIDE SEQUENCE</scope>
    <source>
        <strain evidence="6">LMG 29322</strain>
    </source>
</reference>
<keyword evidence="4" id="KW-0143">Chaperone</keyword>